<dbReference type="PRINTS" id="PR00081">
    <property type="entry name" value="GDHRDH"/>
</dbReference>
<dbReference type="InterPro" id="IPR020904">
    <property type="entry name" value="Sc_DH/Rdtase_CS"/>
</dbReference>
<sequence length="162" mass="17108">MVANAGIGRVSPFTEGTEEIWDQIMAINARGVFLCYKYAAKVMIAQGRGGRIIGASSVLGKQGVGYVSAYTASKFAVRGLTQSAAQELAKYRITVNAYAPASALDLDEAAKKVLMDSEIKKTLVGRLGKPEGIASIVSYLASQESAFITGQTISVNGGQFFD</sequence>
<name>A0A9P6C165_9AGAR</name>
<keyword evidence="4" id="KW-1185">Reference proteome</keyword>
<protein>
    <submittedName>
        <fullName evidence="3">NAD(P)-binding protein</fullName>
    </submittedName>
</protein>
<dbReference type="OrthoDB" id="498125at2759"/>
<dbReference type="GO" id="GO:0006633">
    <property type="term" value="P:fatty acid biosynthetic process"/>
    <property type="evidence" value="ECO:0007669"/>
    <property type="project" value="TreeGrafter"/>
</dbReference>
<dbReference type="GO" id="GO:0048038">
    <property type="term" value="F:quinone binding"/>
    <property type="evidence" value="ECO:0007669"/>
    <property type="project" value="TreeGrafter"/>
</dbReference>
<evidence type="ECO:0000313" key="3">
    <source>
        <dbReference type="EMBL" id="KAF9445073.1"/>
    </source>
</evidence>
<dbReference type="EMBL" id="MU151326">
    <property type="protein sequence ID" value="KAF9445073.1"/>
    <property type="molecule type" value="Genomic_DNA"/>
</dbReference>
<dbReference type="PRINTS" id="PR00080">
    <property type="entry name" value="SDRFAMILY"/>
</dbReference>
<evidence type="ECO:0000256" key="1">
    <source>
        <dbReference type="ARBA" id="ARBA00006484"/>
    </source>
</evidence>
<evidence type="ECO:0000256" key="2">
    <source>
        <dbReference type="ARBA" id="ARBA00022857"/>
    </source>
</evidence>
<keyword evidence="2" id="KW-0521">NADP</keyword>
<dbReference type="PANTHER" id="PTHR42760">
    <property type="entry name" value="SHORT-CHAIN DEHYDROGENASES/REDUCTASES FAMILY MEMBER"/>
    <property type="match status" value="1"/>
</dbReference>
<organism evidence="3 4">
    <name type="scientific">Macrolepiota fuliginosa MF-IS2</name>
    <dbReference type="NCBI Taxonomy" id="1400762"/>
    <lineage>
        <taxon>Eukaryota</taxon>
        <taxon>Fungi</taxon>
        <taxon>Dikarya</taxon>
        <taxon>Basidiomycota</taxon>
        <taxon>Agaricomycotina</taxon>
        <taxon>Agaricomycetes</taxon>
        <taxon>Agaricomycetidae</taxon>
        <taxon>Agaricales</taxon>
        <taxon>Agaricineae</taxon>
        <taxon>Agaricaceae</taxon>
        <taxon>Macrolepiota</taxon>
    </lineage>
</organism>
<dbReference type="AlphaFoldDB" id="A0A9P6C165"/>
<comment type="similarity">
    <text evidence="1">Belongs to the short-chain dehydrogenases/reductases (SDR) family.</text>
</comment>
<dbReference type="Proteomes" id="UP000807342">
    <property type="component" value="Unassembled WGS sequence"/>
</dbReference>
<dbReference type="InterPro" id="IPR036291">
    <property type="entry name" value="NAD(P)-bd_dom_sf"/>
</dbReference>
<evidence type="ECO:0000313" key="4">
    <source>
        <dbReference type="Proteomes" id="UP000807342"/>
    </source>
</evidence>
<dbReference type="SUPFAM" id="SSF51735">
    <property type="entry name" value="NAD(P)-binding Rossmann-fold domains"/>
    <property type="match status" value="1"/>
</dbReference>
<gene>
    <name evidence="3" type="ORF">P691DRAFT_762811</name>
</gene>
<comment type="caution">
    <text evidence="3">The sequence shown here is derived from an EMBL/GenBank/DDBJ whole genome shotgun (WGS) entry which is preliminary data.</text>
</comment>
<dbReference type="Pfam" id="PF13561">
    <property type="entry name" value="adh_short_C2"/>
    <property type="match status" value="1"/>
</dbReference>
<dbReference type="InterPro" id="IPR002347">
    <property type="entry name" value="SDR_fam"/>
</dbReference>
<proteinExistence type="inferred from homology"/>
<dbReference type="GO" id="GO:0016616">
    <property type="term" value="F:oxidoreductase activity, acting on the CH-OH group of donors, NAD or NADP as acceptor"/>
    <property type="evidence" value="ECO:0007669"/>
    <property type="project" value="TreeGrafter"/>
</dbReference>
<dbReference type="Gene3D" id="3.40.50.720">
    <property type="entry name" value="NAD(P)-binding Rossmann-like Domain"/>
    <property type="match status" value="1"/>
</dbReference>
<reference evidence="3" key="1">
    <citation type="submission" date="2020-11" db="EMBL/GenBank/DDBJ databases">
        <authorList>
            <consortium name="DOE Joint Genome Institute"/>
            <person name="Ahrendt S."/>
            <person name="Riley R."/>
            <person name="Andreopoulos W."/>
            <person name="Labutti K."/>
            <person name="Pangilinan J."/>
            <person name="Ruiz-Duenas F.J."/>
            <person name="Barrasa J.M."/>
            <person name="Sanchez-Garcia M."/>
            <person name="Camarero S."/>
            <person name="Miyauchi S."/>
            <person name="Serrano A."/>
            <person name="Linde D."/>
            <person name="Babiker R."/>
            <person name="Drula E."/>
            <person name="Ayuso-Fernandez I."/>
            <person name="Pacheco R."/>
            <person name="Padilla G."/>
            <person name="Ferreira P."/>
            <person name="Barriuso J."/>
            <person name="Kellner H."/>
            <person name="Castanera R."/>
            <person name="Alfaro M."/>
            <person name="Ramirez L."/>
            <person name="Pisabarro A.G."/>
            <person name="Kuo A."/>
            <person name="Tritt A."/>
            <person name="Lipzen A."/>
            <person name="He G."/>
            <person name="Yan M."/>
            <person name="Ng V."/>
            <person name="Cullen D."/>
            <person name="Martin F."/>
            <person name="Rosso M.-N."/>
            <person name="Henrissat B."/>
            <person name="Hibbett D."/>
            <person name="Martinez A.T."/>
            <person name="Grigoriev I.V."/>
        </authorList>
    </citation>
    <scope>NUCLEOTIDE SEQUENCE</scope>
    <source>
        <strain evidence="3">MF-IS2</strain>
    </source>
</reference>
<accession>A0A9P6C165</accession>
<dbReference type="PANTHER" id="PTHR42760:SF121">
    <property type="entry name" value="3-OXOACYL-(ACYL-CARRIER-PROTEIN) REDUCTASE"/>
    <property type="match status" value="1"/>
</dbReference>
<dbReference type="PROSITE" id="PS00061">
    <property type="entry name" value="ADH_SHORT"/>
    <property type="match status" value="1"/>
</dbReference>